<dbReference type="SUPFAM" id="SSF103481">
    <property type="entry name" value="Multidrug resistance efflux transporter EmrE"/>
    <property type="match status" value="1"/>
</dbReference>
<dbReference type="PANTHER" id="PTHR10231">
    <property type="entry name" value="NUCLEOTIDE-SUGAR TRANSMEMBRANE TRANSPORTER"/>
    <property type="match status" value="1"/>
</dbReference>
<dbReference type="PIRSF" id="PIRSF005799">
    <property type="entry name" value="UDP-gal_transpt"/>
    <property type="match status" value="1"/>
</dbReference>
<sequence length="331" mass="35710">MGWVKTLALVLLVAQNASLVLTMRKARTDEGDKFFNTAAVFFCEILKIVASSLILLVGSHKCNVLSFYGEISSEIINRPWDTLKVAVPSFIYTVQNNLLYLAVSNLPAATFQVSYQLKILTTALFSVALLKKQLSRTQWISMLLLFLGVAIVQSHETSESSVDPASQNRLVGFSAVLISCLFSGFAGVYLEKILKTGQVSIWLRNIQLGLFAAVLAGIGMIAKDGEQIAKKGIFFGFNGIALAVVFNQAFGGLLIAVVIKYADNIVKGFATSIAIIVSTILSVIFFGFQIQSSFVTGAALVICAVYLYSLPAKPKKDLLPNSFAAGSPSKL</sequence>
<evidence type="ECO:0000256" key="2">
    <source>
        <dbReference type="ARBA" id="ARBA00009976"/>
    </source>
</evidence>
<name>A0ABN7SHM3_OIKDI</name>
<feature type="transmembrane region" description="Helical" evidence="7">
    <location>
        <begin position="170"/>
        <end position="190"/>
    </location>
</feature>
<evidence type="ECO:0000256" key="5">
    <source>
        <dbReference type="ARBA" id="ARBA00022989"/>
    </source>
</evidence>
<keyword evidence="3" id="KW-0762">Sugar transport</keyword>
<comment type="similarity">
    <text evidence="2">Belongs to the nucleotide-sugar transporter family. SLC35A subfamily.</text>
</comment>
<protein>
    <submittedName>
        <fullName evidence="9">Oidioi.mRNA.OKI2018_I69.XSR.g16927.t1.cds</fullName>
    </submittedName>
</protein>
<dbReference type="Gene3D" id="1.10.3730.20">
    <property type="match status" value="1"/>
</dbReference>
<keyword evidence="5 7" id="KW-1133">Transmembrane helix</keyword>
<evidence type="ECO:0000313" key="10">
    <source>
        <dbReference type="Proteomes" id="UP001158576"/>
    </source>
</evidence>
<dbReference type="NCBIfam" id="TIGR00803">
    <property type="entry name" value="nst"/>
    <property type="match status" value="1"/>
</dbReference>
<comment type="subcellular location">
    <subcellularLocation>
        <location evidence="1">Golgi apparatus membrane</location>
        <topology evidence="1">Multi-pass membrane protein</topology>
    </subcellularLocation>
</comment>
<keyword evidence="8" id="KW-0732">Signal</keyword>
<feature type="transmembrane region" description="Helical" evidence="7">
    <location>
        <begin position="269"/>
        <end position="288"/>
    </location>
</feature>
<evidence type="ECO:0000256" key="1">
    <source>
        <dbReference type="ARBA" id="ARBA00004653"/>
    </source>
</evidence>
<dbReference type="EMBL" id="OU015569">
    <property type="protein sequence ID" value="CAG5100276.1"/>
    <property type="molecule type" value="Genomic_DNA"/>
</dbReference>
<dbReference type="Pfam" id="PF04142">
    <property type="entry name" value="Nuc_sug_transp"/>
    <property type="match status" value="1"/>
</dbReference>
<feature type="transmembrane region" description="Helical" evidence="7">
    <location>
        <begin position="294"/>
        <end position="310"/>
    </location>
</feature>
<keyword evidence="10" id="KW-1185">Reference proteome</keyword>
<feature type="transmembrane region" description="Helical" evidence="7">
    <location>
        <begin position="202"/>
        <end position="221"/>
    </location>
</feature>
<accession>A0ABN7SHM3</accession>
<dbReference type="InterPro" id="IPR007271">
    <property type="entry name" value="Nuc_sug_transpt"/>
</dbReference>
<keyword evidence="6 7" id="KW-0472">Membrane</keyword>
<gene>
    <name evidence="9" type="ORF">OKIOD_LOCUS8485</name>
</gene>
<feature type="chain" id="PRO_5045901390" evidence="8">
    <location>
        <begin position="23"/>
        <end position="331"/>
    </location>
</feature>
<feature type="transmembrane region" description="Helical" evidence="7">
    <location>
        <begin position="139"/>
        <end position="155"/>
    </location>
</feature>
<evidence type="ECO:0000313" key="9">
    <source>
        <dbReference type="EMBL" id="CAG5100276.1"/>
    </source>
</evidence>
<feature type="transmembrane region" description="Helical" evidence="7">
    <location>
        <begin position="233"/>
        <end position="257"/>
    </location>
</feature>
<feature type="transmembrane region" description="Helical" evidence="7">
    <location>
        <begin position="38"/>
        <end position="58"/>
    </location>
</feature>
<feature type="signal peptide" evidence="8">
    <location>
        <begin position="1"/>
        <end position="22"/>
    </location>
</feature>
<reference evidence="9 10" key="1">
    <citation type="submission" date="2021-04" db="EMBL/GenBank/DDBJ databases">
        <authorList>
            <person name="Bliznina A."/>
        </authorList>
    </citation>
    <scope>NUCLEOTIDE SEQUENCE [LARGE SCALE GENOMIC DNA]</scope>
</reference>
<evidence type="ECO:0000256" key="3">
    <source>
        <dbReference type="ARBA" id="ARBA00022597"/>
    </source>
</evidence>
<dbReference type="Proteomes" id="UP001158576">
    <property type="component" value="Chromosome XSR"/>
</dbReference>
<organism evidence="9 10">
    <name type="scientific">Oikopleura dioica</name>
    <name type="common">Tunicate</name>
    <dbReference type="NCBI Taxonomy" id="34765"/>
    <lineage>
        <taxon>Eukaryota</taxon>
        <taxon>Metazoa</taxon>
        <taxon>Chordata</taxon>
        <taxon>Tunicata</taxon>
        <taxon>Appendicularia</taxon>
        <taxon>Copelata</taxon>
        <taxon>Oikopleuridae</taxon>
        <taxon>Oikopleura</taxon>
    </lineage>
</organism>
<proteinExistence type="inferred from homology"/>
<evidence type="ECO:0000256" key="6">
    <source>
        <dbReference type="ARBA" id="ARBA00023136"/>
    </source>
</evidence>
<evidence type="ECO:0000256" key="4">
    <source>
        <dbReference type="ARBA" id="ARBA00022692"/>
    </source>
</evidence>
<keyword evidence="4 7" id="KW-0812">Transmembrane</keyword>
<keyword evidence="3" id="KW-0813">Transport</keyword>
<evidence type="ECO:0000256" key="7">
    <source>
        <dbReference type="SAM" id="Phobius"/>
    </source>
</evidence>
<evidence type="ECO:0000256" key="8">
    <source>
        <dbReference type="SAM" id="SignalP"/>
    </source>
</evidence>
<dbReference type="InterPro" id="IPR037185">
    <property type="entry name" value="EmrE-like"/>
</dbReference>